<organism evidence="1 2">
    <name type="scientific">Phyllobacterium zundukense</name>
    <dbReference type="NCBI Taxonomy" id="1867719"/>
    <lineage>
        <taxon>Bacteria</taxon>
        <taxon>Pseudomonadati</taxon>
        <taxon>Pseudomonadota</taxon>
        <taxon>Alphaproteobacteria</taxon>
        <taxon>Hyphomicrobiales</taxon>
        <taxon>Phyllobacteriaceae</taxon>
        <taxon>Phyllobacterium</taxon>
    </lineage>
</organism>
<keyword evidence="2" id="KW-1185">Reference proteome</keyword>
<sequence length="104" mass="11369">MIEALKENRKANPTPLSPCVDQTIIDIESYYRNQPEGAPAAVRQTQGGMLVYALSTIQLRRTSSGRINVPGFGDFTMKSGVNCYHPKSQTTLVVPTDEVVTLGQ</sequence>
<dbReference type="AlphaFoldDB" id="A0A2N9VT50"/>
<comment type="caution">
    <text evidence="1">The sequence shown here is derived from an EMBL/GenBank/DDBJ whole genome shotgun (WGS) entry which is preliminary data.</text>
</comment>
<dbReference type="KEGG" id="pht:BLM14_27420"/>
<evidence type="ECO:0000313" key="2">
    <source>
        <dbReference type="Proteomes" id="UP000232163"/>
    </source>
</evidence>
<proteinExistence type="predicted"/>
<name>A0A2N9VT50_9HYPH</name>
<gene>
    <name evidence="1" type="ORF">B5P45_22145</name>
</gene>
<accession>A0A2N9VT50</accession>
<reference evidence="1 2" key="1">
    <citation type="journal article" date="2017" name="Int J Environ Stud">
        <title>Does the Miocene-Pliocene relict legume Oxytropis triphylla form nitrogen-fixing nodules with a combination of bacterial strains?</title>
        <authorList>
            <person name="Safronova V."/>
            <person name="Belimov A."/>
            <person name="Sazanova A."/>
            <person name="Kuznetsova I."/>
            <person name="Popova J."/>
            <person name="Andronov E."/>
            <person name="Verkhozina A."/>
            <person name="Tikhonovich I."/>
        </authorList>
    </citation>
    <scope>NUCLEOTIDE SEQUENCE [LARGE SCALE GENOMIC DNA]</scope>
    <source>
        <strain evidence="1 2">Tri-38</strain>
    </source>
</reference>
<dbReference type="Proteomes" id="UP000232163">
    <property type="component" value="Unassembled WGS sequence"/>
</dbReference>
<protein>
    <submittedName>
        <fullName evidence="1">Uncharacterized protein</fullName>
    </submittedName>
</protein>
<evidence type="ECO:0000313" key="1">
    <source>
        <dbReference type="EMBL" id="PIO42668.1"/>
    </source>
</evidence>
<dbReference type="EMBL" id="MZMT01000050">
    <property type="protein sequence ID" value="PIO42668.1"/>
    <property type="molecule type" value="Genomic_DNA"/>
</dbReference>